<sequence length="135" mass="14347">MPNKSGSGESTSKDDSGKSPHRSTVATLLYIESAIVLALGLWLVFFSFTHENEEVAPLLGEISFAILGAIGLFAAGRGYVRGKNYGRSPAILSNLIALGVAYYQIQGAFYIGAIIILALAIPTLYFAFTIAKNEG</sequence>
<accession>A0A6J6GST1</accession>
<feature type="region of interest" description="Disordered" evidence="1">
    <location>
        <begin position="1"/>
        <end position="21"/>
    </location>
</feature>
<dbReference type="EMBL" id="CAEZYP010000011">
    <property type="protein sequence ID" value="CAB4723024.1"/>
    <property type="molecule type" value="Genomic_DNA"/>
</dbReference>
<reference evidence="3" key="1">
    <citation type="submission" date="2020-05" db="EMBL/GenBank/DDBJ databases">
        <authorList>
            <person name="Chiriac C."/>
            <person name="Salcher M."/>
            <person name="Ghai R."/>
            <person name="Kavagutti S V."/>
        </authorList>
    </citation>
    <scope>NUCLEOTIDE SEQUENCE</scope>
</reference>
<feature type="transmembrane region" description="Helical" evidence="2">
    <location>
        <begin position="55"/>
        <end position="76"/>
    </location>
</feature>
<feature type="compositionally biased region" description="Polar residues" evidence="1">
    <location>
        <begin position="1"/>
        <end position="10"/>
    </location>
</feature>
<feature type="transmembrane region" description="Helical" evidence="2">
    <location>
        <begin position="111"/>
        <end position="131"/>
    </location>
</feature>
<evidence type="ECO:0000313" key="6">
    <source>
        <dbReference type="EMBL" id="CAB4992143.1"/>
    </source>
</evidence>
<gene>
    <name evidence="3" type="ORF">UFOPK1856_00031</name>
    <name evidence="4" type="ORF">UFOPK2735_00162</name>
    <name evidence="5" type="ORF">UFOPK3217_00731</name>
    <name evidence="6" type="ORF">UFOPK4022_00229</name>
</gene>
<keyword evidence="2" id="KW-0812">Transmembrane</keyword>
<organism evidence="3">
    <name type="scientific">freshwater metagenome</name>
    <dbReference type="NCBI Taxonomy" id="449393"/>
    <lineage>
        <taxon>unclassified sequences</taxon>
        <taxon>metagenomes</taxon>
        <taxon>ecological metagenomes</taxon>
    </lineage>
</organism>
<dbReference type="EMBL" id="CAEZUV010000002">
    <property type="protein sequence ID" value="CAB4604176.1"/>
    <property type="molecule type" value="Genomic_DNA"/>
</dbReference>
<proteinExistence type="predicted"/>
<dbReference type="EMBL" id="CAFABJ010000099">
    <property type="protein sequence ID" value="CAB4829848.1"/>
    <property type="molecule type" value="Genomic_DNA"/>
</dbReference>
<evidence type="ECO:0000313" key="4">
    <source>
        <dbReference type="EMBL" id="CAB4723024.1"/>
    </source>
</evidence>
<keyword evidence="2" id="KW-1133">Transmembrane helix</keyword>
<name>A0A6J6GST1_9ZZZZ</name>
<keyword evidence="2" id="KW-0472">Membrane</keyword>
<evidence type="ECO:0000256" key="1">
    <source>
        <dbReference type="SAM" id="MobiDB-lite"/>
    </source>
</evidence>
<protein>
    <submittedName>
        <fullName evidence="3">Unannotated protein</fullName>
    </submittedName>
</protein>
<evidence type="ECO:0000313" key="5">
    <source>
        <dbReference type="EMBL" id="CAB4829848.1"/>
    </source>
</evidence>
<dbReference type="EMBL" id="CAFBOY010000015">
    <property type="protein sequence ID" value="CAB4992143.1"/>
    <property type="molecule type" value="Genomic_DNA"/>
</dbReference>
<evidence type="ECO:0000313" key="3">
    <source>
        <dbReference type="EMBL" id="CAB4604176.1"/>
    </source>
</evidence>
<evidence type="ECO:0000256" key="2">
    <source>
        <dbReference type="SAM" id="Phobius"/>
    </source>
</evidence>
<feature type="transmembrane region" description="Helical" evidence="2">
    <location>
        <begin position="28"/>
        <end position="49"/>
    </location>
</feature>
<dbReference type="AlphaFoldDB" id="A0A6J6GST1"/>